<dbReference type="PROSITE" id="PS51462">
    <property type="entry name" value="NUDIX"/>
    <property type="match status" value="1"/>
</dbReference>
<dbReference type="OrthoDB" id="9761969at2"/>
<dbReference type="Gene3D" id="3.90.79.10">
    <property type="entry name" value="Nucleoside Triphosphate Pyrophosphohydrolase"/>
    <property type="match status" value="1"/>
</dbReference>
<accession>A0A5C4XHR9</accession>
<dbReference type="InterPro" id="IPR000086">
    <property type="entry name" value="NUDIX_hydrolase_dom"/>
</dbReference>
<sequence>MKTIVCAAFVEGEKILLVRRAPHRKWSPHLWDLVGGHVEQGEEFDVALVRECQEEVGLTPLAFSLEATIFEDSDDQRKRPFYIYAIHKWEGQMAQLLGTEHSELGWFTVQDIGDIDLALPGYRVVIAEILAS</sequence>
<dbReference type="Pfam" id="PF00293">
    <property type="entry name" value="NUDIX"/>
    <property type="match status" value="1"/>
</dbReference>
<keyword evidence="3" id="KW-1185">Reference proteome</keyword>
<feature type="domain" description="Nudix hydrolase" evidence="1">
    <location>
        <begin position="1"/>
        <end position="130"/>
    </location>
</feature>
<dbReference type="InterPro" id="IPR015797">
    <property type="entry name" value="NUDIX_hydrolase-like_dom_sf"/>
</dbReference>
<dbReference type="PANTHER" id="PTHR43736:SF1">
    <property type="entry name" value="DIHYDRONEOPTERIN TRIPHOSPHATE DIPHOSPHATASE"/>
    <property type="match status" value="1"/>
</dbReference>
<proteinExistence type="predicted"/>
<dbReference type="SUPFAM" id="SSF55811">
    <property type="entry name" value="Nudix"/>
    <property type="match status" value="1"/>
</dbReference>
<gene>
    <name evidence="2" type="ORF">FHP24_17865</name>
</gene>
<evidence type="ECO:0000313" key="3">
    <source>
        <dbReference type="Proteomes" id="UP000311605"/>
    </source>
</evidence>
<dbReference type="GO" id="GO:0003824">
    <property type="term" value="F:catalytic activity"/>
    <property type="evidence" value="ECO:0007669"/>
    <property type="project" value="UniProtKB-ARBA"/>
</dbReference>
<dbReference type="RefSeq" id="WP_139677565.1">
    <property type="nucleotide sequence ID" value="NZ_VDMN01000003.1"/>
</dbReference>
<comment type="caution">
    <text evidence="2">The sequence shown here is derived from an EMBL/GenBank/DDBJ whole genome shotgun (WGS) entry which is preliminary data.</text>
</comment>
<dbReference type="AlphaFoldDB" id="A0A5C4XHR9"/>
<evidence type="ECO:0000313" key="2">
    <source>
        <dbReference type="EMBL" id="TNM63075.1"/>
    </source>
</evidence>
<evidence type="ECO:0000259" key="1">
    <source>
        <dbReference type="PROSITE" id="PS51462"/>
    </source>
</evidence>
<protein>
    <submittedName>
        <fullName evidence="2">NUDIX domain-containing protein</fullName>
    </submittedName>
</protein>
<organism evidence="2 3">
    <name type="scientific">Aliirhizobium smilacinae</name>
    <dbReference type="NCBI Taxonomy" id="1395944"/>
    <lineage>
        <taxon>Bacteria</taxon>
        <taxon>Pseudomonadati</taxon>
        <taxon>Pseudomonadota</taxon>
        <taxon>Alphaproteobacteria</taxon>
        <taxon>Hyphomicrobiales</taxon>
        <taxon>Rhizobiaceae</taxon>
        <taxon>Aliirhizobium</taxon>
    </lineage>
</organism>
<reference evidence="2 3" key="1">
    <citation type="submission" date="2019-06" db="EMBL/GenBank/DDBJ databases">
        <title>The draft genome of Rhizobium smilacinae PTYR-5.</title>
        <authorList>
            <person name="Liu L."/>
            <person name="Li L."/>
            <person name="Zhang X."/>
        </authorList>
    </citation>
    <scope>NUCLEOTIDE SEQUENCE [LARGE SCALE GENOMIC DNA]</scope>
    <source>
        <strain evidence="2 3">PTYR-5</strain>
    </source>
</reference>
<dbReference type="CDD" id="cd02883">
    <property type="entry name" value="NUDIX_Hydrolase"/>
    <property type="match status" value="1"/>
</dbReference>
<name>A0A5C4XHR9_9HYPH</name>
<dbReference type="Proteomes" id="UP000311605">
    <property type="component" value="Unassembled WGS sequence"/>
</dbReference>
<dbReference type="PANTHER" id="PTHR43736">
    <property type="entry name" value="ADP-RIBOSE PYROPHOSPHATASE"/>
    <property type="match status" value="1"/>
</dbReference>
<dbReference type="EMBL" id="VDMN01000003">
    <property type="protein sequence ID" value="TNM63075.1"/>
    <property type="molecule type" value="Genomic_DNA"/>
</dbReference>